<feature type="compositionally biased region" description="Basic residues" evidence="3">
    <location>
        <begin position="1319"/>
        <end position="1338"/>
    </location>
</feature>
<feature type="compositionally biased region" description="Low complexity" evidence="3">
    <location>
        <begin position="465"/>
        <end position="476"/>
    </location>
</feature>
<feature type="compositionally biased region" description="Low complexity" evidence="3">
    <location>
        <begin position="576"/>
        <end position="589"/>
    </location>
</feature>
<proteinExistence type="predicted"/>
<feature type="compositionally biased region" description="Basic residues" evidence="3">
    <location>
        <begin position="1156"/>
        <end position="1173"/>
    </location>
</feature>
<feature type="active site" description="Proton acceptor" evidence="2">
    <location>
        <position position="999"/>
    </location>
</feature>
<feature type="region of interest" description="Disordered" evidence="3">
    <location>
        <begin position="764"/>
        <end position="833"/>
    </location>
</feature>
<feature type="compositionally biased region" description="Acidic residues" evidence="3">
    <location>
        <begin position="1178"/>
        <end position="1187"/>
    </location>
</feature>
<protein>
    <submittedName>
        <fullName evidence="5">Phospholipase, patatin family protein</fullName>
    </submittedName>
</protein>
<dbReference type="CDD" id="cd00821">
    <property type="entry name" value="PH"/>
    <property type="match status" value="1"/>
</dbReference>
<dbReference type="OrthoDB" id="1658288at2759"/>
<organism evidence="5 6">
    <name type="scientific">Acanthamoeba castellanii (strain ATCC 30010 / Neff)</name>
    <dbReference type="NCBI Taxonomy" id="1257118"/>
    <lineage>
        <taxon>Eukaryota</taxon>
        <taxon>Amoebozoa</taxon>
        <taxon>Discosea</taxon>
        <taxon>Longamoebia</taxon>
        <taxon>Centramoebida</taxon>
        <taxon>Acanthamoebidae</taxon>
        <taxon>Acanthamoeba</taxon>
    </lineage>
</organism>
<dbReference type="EMBL" id="KB007933">
    <property type="protein sequence ID" value="ELR19553.1"/>
    <property type="molecule type" value="Genomic_DNA"/>
</dbReference>
<dbReference type="Pfam" id="PF01734">
    <property type="entry name" value="Patatin"/>
    <property type="match status" value="1"/>
</dbReference>
<evidence type="ECO:0000313" key="5">
    <source>
        <dbReference type="EMBL" id="ELR19553.1"/>
    </source>
</evidence>
<evidence type="ECO:0000256" key="3">
    <source>
        <dbReference type="SAM" id="MobiDB-lite"/>
    </source>
</evidence>
<feature type="compositionally biased region" description="Basic and acidic residues" evidence="3">
    <location>
        <begin position="776"/>
        <end position="790"/>
    </location>
</feature>
<dbReference type="GO" id="GO:0016042">
    <property type="term" value="P:lipid catabolic process"/>
    <property type="evidence" value="ECO:0007669"/>
    <property type="project" value="UniProtKB-UniRule"/>
</dbReference>
<dbReference type="InterPro" id="IPR002641">
    <property type="entry name" value="PNPLA_dom"/>
</dbReference>
<evidence type="ECO:0000256" key="2">
    <source>
        <dbReference type="PROSITE-ProRule" id="PRU01161"/>
    </source>
</evidence>
<evidence type="ECO:0000259" key="4">
    <source>
        <dbReference type="PROSITE" id="PS51635"/>
    </source>
</evidence>
<dbReference type="GO" id="GO:0016787">
    <property type="term" value="F:hydrolase activity"/>
    <property type="evidence" value="ECO:0007669"/>
    <property type="project" value="UniProtKB-UniRule"/>
</dbReference>
<dbReference type="InterPro" id="IPR047156">
    <property type="entry name" value="Teg/CotR/CapV-like"/>
</dbReference>
<feature type="region of interest" description="Disordered" evidence="3">
    <location>
        <begin position="1269"/>
        <end position="1453"/>
    </location>
</feature>
<keyword evidence="6" id="KW-1185">Reference proteome</keyword>
<dbReference type="PANTHER" id="PTHR24138">
    <property type="entry name" value="INTRACELLLAR PHOSPHOLIPASE A FAMILY"/>
    <property type="match status" value="1"/>
</dbReference>
<feature type="region of interest" description="Disordered" evidence="3">
    <location>
        <begin position="647"/>
        <end position="671"/>
    </location>
</feature>
<feature type="compositionally biased region" description="Basic and acidic residues" evidence="3">
    <location>
        <begin position="656"/>
        <end position="665"/>
    </location>
</feature>
<feature type="compositionally biased region" description="Basic and acidic residues" evidence="3">
    <location>
        <begin position="1339"/>
        <end position="1349"/>
    </location>
</feature>
<dbReference type="PROSITE" id="PS51635">
    <property type="entry name" value="PNPLA"/>
    <property type="match status" value="1"/>
</dbReference>
<feature type="compositionally biased region" description="Low complexity" evidence="3">
    <location>
        <begin position="1351"/>
        <end position="1374"/>
    </location>
</feature>
<feature type="compositionally biased region" description="Low complexity" evidence="3">
    <location>
        <begin position="811"/>
        <end position="825"/>
    </location>
</feature>
<dbReference type="GeneID" id="14920340"/>
<feature type="region of interest" description="Disordered" evidence="3">
    <location>
        <begin position="1124"/>
        <end position="1256"/>
    </location>
</feature>
<dbReference type="Proteomes" id="UP000011083">
    <property type="component" value="Unassembled WGS sequence"/>
</dbReference>
<accession>L8H4C2</accession>
<feature type="compositionally biased region" description="Low complexity" evidence="3">
    <location>
        <begin position="525"/>
        <end position="569"/>
    </location>
</feature>
<feature type="region of interest" description="Disordered" evidence="3">
    <location>
        <begin position="452"/>
        <end position="511"/>
    </location>
</feature>
<name>L8H4C2_ACACF</name>
<dbReference type="RefSeq" id="XP_004341639.1">
    <property type="nucleotide sequence ID" value="XM_004341591.1"/>
</dbReference>
<feature type="compositionally biased region" description="Basic residues" evidence="3">
    <location>
        <begin position="44"/>
        <end position="53"/>
    </location>
</feature>
<keyword evidence="1 2" id="KW-0443">Lipid metabolism</keyword>
<feature type="region of interest" description="Disordered" evidence="3">
    <location>
        <begin position="14"/>
        <end position="117"/>
    </location>
</feature>
<dbReference type="PANTHER" id="PTHR24138:SF12">
    <property type="entry name" value="PATATIN FAMILY PROTEIN"/>
    <property type="match status" value="1"/>
</dbReference>
<feature type="compositionally biased region" description="Acidic residues" evidence="3">
    <location>
        <begin position="1195"/>
        <end position="1207"/>
    </location>
</feature>
<feature type="compositionally biased region" description="Acidic residues" evidence="3">
    <location>
        <begin position="1385"/>
        <end position="1403"/>
    </location>
</feature>
<feature type="compositionally biased region" description="Basic residues" evidence="3">
    <location>
        <begin position="1409"/>
        <end position="1421"/>
    </location>
</feature>
<feature type="short sequence motif" description="DGA/G" evidence="2">
    <location>
        <begin position="999"/>
        <end position="1001"/>
    </location>
</feature>
<dbReference type="VEuPathDB" id="AmoebaDB:ACA1_270270"/>
<feature type="region of interest" description="Disordered" evidence="3">
    <location>
        <begin position="132"/>
        <end position="172"/>
    </location>
</feature>
<feature type="short sequence motif" description="GXSXG" evidence="2">
    <location>
        <begin position="877"/>
        <end position="881"/>
    </location>
</feature>
<feature type="compositionally biased region" description="Basic and acidic residues" evidence="3">
    <location>
        <begin position="19"/>
        <end position="37"/>
    </location>
</feature>
<feature type="active site" description="Nucleophile" evidence="2">
    <location>
        <position position="879"/>
    </location>
</feature>
<gene>
    <name evidence="5" type="ORF">ACA1_270270</name>
</gene>
<dbReference type="SUPFAM" id="SSF52151">
    <property type="entry name" value="FabD/lysophospholipase-like"/>
    <property type="match status" value="1"/>
</dbReference>
<evidence type="ECO:0000256" key="1">
    <source>
        <dbReference type="ARBA" id="ARBA00023098"/>
    </source>
</evidence>
<feature type="region of interest" description="Disordered" evidence="3">
    <location>
        <begin position="525"/>
        <end position="611"/>
    </location>
</feature>
<keyword evidence="2" id="KW-0442">Lipid degradation</keyword>
<comment type="caution">
    <text evidence="2">Lacks conserved residue(s) required for the propagation of feature annotation.</text>
</comment>
<feature type="compositionally biased region" description="Acidic residues" evidence="3">
    <location>
        <begin position="1428"/>
        <end position="1437"/>
    </location>
</feature>
<keyword evidence="2" id="KW-0378">Hydrolase</keyword>
<dbReference type="InterPro" id="IPR016035">
    <property type="entry name" value="Acyl_Trfase/lysoPLipase"/>
</dbReference>
<dbReference type="STRING" id="1257118.L8H4C2"/>
<dbReference type="Gene3D" id="3.40.1090.10">
    <property type="entry name" value="Cytosolic phospholipase A2 catalytic domain"/>
    <property type="match status" value="1"/>
</dbReference>
<feature type="compositionally biased region" description="Basic and acidic residues" evidence="3">
    <location>
        <begin position="67"/>
        <end position="94"/>
    </location>
</feature>
<feature type="compositionally biased region" description="Basic residues" evidence="3">
    <location>
        <begin position="1220"/>
        <end position="1234"/>
    </location>
</feature>
<feature type="compositionally biased region" description="Low complexity" evidence="3">
    <location>
        <begin position="103"/>
        <end position="117"/>
    </location>
</feature>
<dbReference type="SUPFAM" id="SSF50729">
    <property type="entry name" value="PH domain-like"/>
    <property type="match status" value="1"/>
</dbReference>
<dbReference type="KEGG" id="acan:ACA1_270270"/>
<sequence>MDAVASTAGVAAALVGTQEGKEVDNGIQHDTHKDDTKPSSAHGLVHKKRRRSRTLSNGHPTSPEGEEERRGKDKKNETEKERREGGGGDEKERSPTPARLRATSPTSSPHTTRSRQGAAVLPALSLSVLTQHQVVHKDKQPSPPQQPDNKKKKGSWRKIGSGPLKKPHHDDNIAEQEDHEMAQFEKIESLAKDRCLCGMLMPSMVTTDRDKMGTALLQLEPSHLLFARLHFKGGGRRLSVEEWEEDKISVPKFIFADVEAFPFSITLKEYGFNNWQKMPSMPSPRGTKEREGDSYRLAAMECGKTTAWLKHLQPKESPPTSTRPSRSFGPPKYDFLWLQRKENSWNRYFCVASGDYLEWYILGPVKSIPLDSIVAVDKGRKVETLRMGRSESKIKRNVIRVYDTWLNITWKNEYDFENTTRFYFQSDEEASAWYEPLSRLVSAADNSNATAATGGLLPAPPAFDSSSSSTTSSSSSPASGAHLIQSSPARVRINASPTKNEAAEEDSSADSVTVAAAAVSITITSSSPASSSVVDAVTTTPPRDTTASVSASAASTQPSSSATSSSPTELSPPPLASTSTASTTTSTSPFTRKPRRSNSLGPAEESRKWTELVPRMLRRESTTTSIDESQVVISRAALAAAPGSITDAADAAAGTPERERNKDDVASSGDDLGNSLSRAFLDIRLPSPNFNFSSTWLQTVMENRKSNKYRKFSVEDMDPYSAYDKNDGKMRFFAPTSVKDPAVNRSLQLRNVIREFVEKANNETGKTPFGDYIPHSPRDDKPPSPRRADDAAATVASVDTKESDDAELERAAASAAPASEGLEAASPKEDDENKSKRPFFILCLDGGGLKSILEATILERLVAVFPDLLERVNLFAGVSGGSMLCSCLASGRSAMFIRALMEGIMPYLVEGERTMNTVAGFGMKKAKYTHTAMRICGEEILNGIKMGELPKQLLIMSFLLDNVDIMRDGDDRTWMARAYHNIPMHPDNSGVFLGAVHVDGGVVANNPSLTAAITVTGLKAKNRQPMENIRILSLGTGTGDQHDWGLLKWGPKLTEVLFGAANNNVDFLTNIMLGQNYHRLDPHMEEKLPMDDPAIAIKLVELGRSIVLDDTIEWIRVHVYGGVKSSSSTTSADDDRSRERAATSPGLRRPGPLLRKEKKRHHMWKSKANKLHHPGRESDDENDDDADDVVHEACDEVDSDDDADDDGGGGGGDDKESERKRLKKMRRLWAKRRAKSDVSQKLPARHRGKTSLDAAHTVGGDVTVLMERAESSVEIHHHQQANSSTTDDEDERKTHSFSDAGTIIKNEKESLTLFSDARRRAKKIKMKPFSGKLKRRKDKERDKIEKHQPDAATAGGASTMATKKSASFTSSSSKVVWLRRRGSYSEEDDDEGGNVEEEEECGVEESGHHRSHQQPKHKKHQQQQQQQQEEEEEDEGGGVEKATSILKSIFGLT</sequence>
<feature type="domain" description="PNPLA" evidence="4">
    <location>
        <begin position="842"/>
        <end position="1012"/>
    </location>
</feature>
<evidence type="ECO:0000313" key="6">
    <source>
        <dbReference type="Proteomes" id="UP000011083"/>
    </source>
</evidence>
<reference evidence="5 6" key="1">
    <citation type="journal article" date="2013" name="Genome Biol.">
        <title>Genome of Acanthamoeba castellanii highlights extensive lateral gene transfer and early evolution of tyrosine kinase signaling.</title>
        <authorList>
            <person name="Clarke M."/>
            <person name="Lohan A.J."/>
            <person name="Liu B."/>
            <person name="Lagkouvardos I."/>
            <person name="Roy S."/>
            <person name="Zafar N."/>
            <person name="Bertelli C."/>
            <person name="Schilde C."/>
            <person name="Kianianmomeni A."/>
            <person name="Burglin T.R."/>
            <person name="Frech C."/>
            <person name="Turcotte B."/>
            <person name="Kopec K.O."/>
            <person name="Synnott J.M."/>
            <person name="Choo C."/>
            <person name="Paponov I."/>
            <person name="Finkler A."/>
            <person name="Soon Heng Tan C."/>
            <person name="Hutchins A.P."/>
            <person name="Weinmeier T."/>
            <person name="Rattei T."/>
            <person name="Chu J.S."/>
            <person name="Gimenez G."/>
            <person name="Irimia M."/>
            <person name="Rigden D.J."/>
            <person name="Fitzpatrick D.A."/>
            <person name="Lorenzo-Morales J."/>
            <person name="Bateman A."/>
            <person name="Chiu C.H."/>
            <person name="Tang P."/>
            <person name="Hegemann P."/>
            <person name="Fromm H."/>
            <person name="Raoult D."/>
            <person name="Greub G."/>
            <person name="Miranda-Saavedra D."/>
            <person name="Chen N."/>
            <person name="Nash P."/>
            <person name="Ginger M.L."/>
            <person name="Horn M."/>
            <person name="Schaap P."/>
            <person name="Caler L."/>
            <person name="Loftus B."/>
        </authorList>
    </citation>
    <scope>NUCLEOTIDE SEQUENCE [LARGE SCALE GENOMIC DNA]</scope>
    <source>
        <strain evidence="5 6">Neff</strain>
    </source>
</reference>